<comment type="caution">
    <text evidence="4">The sequence shown here is derived from an EMBL/GenBank/DDBJ whole genome shotgun (WGS) entry which is preliminary data.</text>
</comment>
<dbReference type="Proteomes" id="UP001489004">
    <property type="component" value="Unassembled WGS sequence"/>
</dbReference>
<protein>
    <recommendedName>
        <fullName evidence="3">EF-hand domain-containing protein</fullName>
    </recommendedName>
</protein>
<dbReference type="EMBL" id="JALJOR010000010">
    <property type="protein sequence ID" value="KAK9810529.1"/>
    <property type="molecule type" value="Genomic_DNA"/>
</dbReference>
<dbReference type="PROSITE" id="PS00018">
    <property type="entry name" value="EF_HAND_1"/>
    <property type="match status" value="1"/>
</dbReference>
<reference evidence="4 5" key="1">
    <citation type="journal article" date="2024" name="Nat. Commun.">
        <title>Phylogenomics reveals the evolutionary origins of lichenization in chlorophyte algae.</title>
        <authorList>
            <person name="Puginier C."/>
            <person name="Libourel C."/>
            <person name="Otte J."/>
            <person name="Skaloud P."/>
            <person name="Haon M."/>
            <person name="Grisel S."/>
            <person name="Petersen M."/>
            <person name="Berrin J.G."/>
            <person name="Delaux P.M."/>
            <person name="Dal Grande F."/>
            <person name="Keller J."/>
        </authorList>
    </citation>
    <scope>NUCLEOTIDE SEQUENCE [LARGE SCALE GENOMIC DNA]</scope>
    <source>
        <strain evidence="4 5">SAG 2043</strain>
    </source>
</reference>
<dbReference type="AlphaFoldDB" id="A0AAW1PQX1"/>
<feature type="domain" description="EF-hand" evidence="3">
    <location>
        <begin position="423"/>
        <end position="452"/>
    </location>
</feature>
<gene>
    <name evidence="4" type="ORF">WJX72_012238</name>
</gene>
<feature type="compositionally biased region" description="Polar residues" evidence="2">
    <location>
        <begin position="352"/>
        <end position="365"/>
    </location>
</feature>
<feature type="region of interest" description="Disordered" evidence="2">
    <location>
        <begin position="282"/>
        <end position="305"/>
    </location>
</feature>
<proteinExistence type="predicted"/>
<evidence type="ECO:0000313" key="5">
    <source>
        <dbReference type="Proteomes" id="UP001489004"/>
    </source>
</evidence>
<evidence type="ECO:0000256" key="2">
    <source>
        <dbReference type="SAM" id="MobiDB-lite"/>
    </source>
</evidence>
<organism evidence="4 5">
    <name type="scientific">[Myrmecia] bisecta</name>
    <dbReference type="NCBI Taxonomy" id="41462"/>
    <lineage>
        <taxon>Eukaryota</taxon>
        <taxon>Viridiplantae</taxon>
        <taxon>Chlorophyta</taxon>
        <taxon>core chlorophytes</taxon>
        <taxon>Trebouxiophyceae</taxon>
        <taxon>Trebouxiales</taxon>
        <taxon>Trebouxiaceae</taxon>
        <taxon>Myrmecia</taxon>
    </lineage>
</organism>
<accession>A0AAW1PQX1</accession>
<feature type="coiled-coil region" evidence="1">
    <location>
        <begin position="122"/>
        <end position="152"/>
    </location>
</feature>
<dbReference type="PROSITE" id="PS50222">
    <property type="entry name" value="EF_HAND_2"/>
    <property type="match status" value="1"/>
</dbReference>
<dbReference type="InterPro" id="IPR018247">
    <property type="entry name" value="EF_Hand_1_Ca_BS"/>
</dbReference>
<feature type="compositionally biased region" description="Polar residues" evidence="2">
    <location>
        <begin position="1"/>
        <end position="21"/>
    </location>
</feature>
<keyword evidence="5" id="KW-1185">Reference proteome</keyword>
<feature type="region of interest" description="Disordered" evidence="2">
    <location>
        <begin position="1"/>
        <end position="32"/>
    </location>
</feature>
<evidence type="ECO:0000313" key="4">
    <source>
        <dbReference type="EMBL" id="KAK9810529.1"/>
    </source>
</evidence>
<feature type="coiled-coil region" evidence="1">
    <location>
        <begin position="227"/>
        <end position="275"/>
    </location>
</feature>
<feature type="region of interest" description="Disordered" evidence="2">
    <location>
        <begin position="554"/>
        <end position="578"/>
    </location>
</feature>
<feature type="region of interest" description="Disordered" evidence="2">
    <location>
        <begin position="352"/>
        <end position="378"/>
    </location>
</feature>
<dbReference type="GO" id="GO:0005509">
    <property type="term" value="F:calcium ion binding"/>
    <property type="evidence" value="ECO:0007669"/>
    <property type="project" value="InterPro"/>
</dbReference>
<name>A0AAW1PQX1_9CHLO</name>
<dbReference type="Gene3D" id="1.10.238.10">
    <property type="entry name" value="EF-hand"/>
    <property type="match status" value="1"/>
</dbReference>
<keyword evidence="1" id="KW-0175">Coiled coil</keyword>
<evidence type="ECO:0000256" key="1">
    <source>
        <dbReference type="SAM" id="Coils"/>
    </source>
</evidence>
<evidence type="ECO:0000259" key="3">
    <source>
        <dbReference type="PROSITE" id="PS50222"/>
    </source>
</evidence>
<sequence>MDQRVATGQRSTSPQTRNQASRLVDSVSLGSEEQPATVFHPNLQGNASKPLGAQLDSLHDISEKQQSQLLETCTSCEESVEASAAAEALAMEIMVAVERSEAHARQCEARIQDSLAAQAACEADLKQQRQVAEAARAQAESLDAQVVRLAGEVVAGERQVEEVRGGLAAEEARAGLAEHQLARAQLRLQREIEQRQTTIESLLNIHDMDQEQVGQQRAACAAQAAQLRAALARLHAKELRVAELEAQLAAQEDELSQLQQQLQQLQQAFAESAALLHLPAEDSTTQTDVGEPPGSQDLNSPHGDLGEPVQWQVEAQRQWEQICMLDARAKLLESLLRDLLGPIWAVQPASLPSPTMSNRRCSSGQDDGPVSRIPGPDGRLNRSLRSSFAMCDAGTHCTGKENHAPGLHLCRGANSTGMELADRHLFNLLDQDGDGRVGCEDVREWYLSHAVRWRLFGNEDLPAFEEVWSQVWDMVQPSVPSPDNKGWTLAALRRSRLGAGPRPAWTWLKTTGHVVRAPYRPGCCNRIPWVCASMRLSRLGNEPRTCCRTTTTLGRTRRRRPPTTTWASAKRQPKDPSKYSSIEDLRAELQNKQGLAAGLSGFLNWLGDAAFGRTIAPQGHLDIASCYRWALQTRWAQGLTSKLHTRPGYVPTQADLADKEGSWAEAELAAQDLDPVSMRQLQAVMLCSQTAMLAVARRYPPVLDMAPQEVLQRLLCLKGLLPGCDAAGMVELQPRLFLEPAASAMEASVRASLRQLHQGLPGADVNQMVQEDPSILFEEAGSLAAGLHRLHELWDLDTQALSNSDPAELVLAVRALSDAGLPRTF</sequence>
<dbReference type="InterPro" id="IPR002048">
    <property type="entry name" value="EF_hand_dom"/>
</dbReference>